<evidence type="ECO:0000259" key="6">
    <source>
        <dbReference type="PROSITE" id="PS50893"/>
    </source>
</evidence>
<dbReference type="GO" id="GO:0016887">
    <property type="term" value="F:ATP hydrolysis activity"/>
    <property type="evidence" value="ECO:0007669"/>
    <property type="project" value="InterPro"/>
</dbReference>
<evidence type="ECO:0000256" key="2">
    <source>
        <dbReference type="ARBA" id="ARBA00022741"/>
    </source>
</evidence>
<keyword evidence="3 7" id="KW-0067">ATP-binding</keyword>
<dbReference type="InterPro" id="IPR003593">
    <property type="entry name" value="AAA+_ATPase"/>
</dbReference>
<dbReference type="InterPro" id="IPR017871">
    <property type="entry name" value="ABC_transporter-like_CS"/>
</dbReference>
<dbReference type="GO" id="GO:0005524">
    <property type="term" value="F:ATP binding"/>
    <property type="evidence" value="ECO:0007669"/>
    <property type="project" value="UniProtKB-KW"/>
</dbReference>
<comment type="function">
    <text evidence="5">Part of the ABC transporter complex HmuTUV involved in hemin import. Responsible for energy coupling to the transport system.</text>
</comment>
<accession>A0A2S8FNX7</accession>
<dbReference type="InterPro" id="IPR027417">
    <property type="entry name" value="P-loop_NTPase"/>
</dbReference>
<dbReference type="RefSeq" id="WP_105355379.1">
    <property type="nucleotide sequence ID" value="NZ_PUIB01000017.1"/>
</dbReference>
<dbReference type="SUPFAM" id="SSF52540">
    <property type="entry name" value="P-loop containing nucleoside triphosphate hydrolases"/>
    <property type="match status" value="1"/>
</dbReference>
<evidence type="ECO:0000313" key="7">
    <source>
        <dbReference type="EMBL" id="PQO33700.1"/>
    </source>
</evidence>
<keyword evidence="4" id="KW-1278">Translocase</keyword>
<dbReference type="PANTHER" id="PTHR42794">
    <property type="entry name" value="HEMIN IMPORT ATP-BINDING PROTEIN HMUV"/>
    <property type="match status" value="1"/>
</dbReference>
<evidence type="ECO:0000256" key="1">
    <source>
        <dbReference type="ARBA" id="ARBA00022448"/>
    </source>
</evidence>
<gene>
    <name evidence="7" type="ORF">C5Y98_15820</name>
</gene>
<dbReference type="EMBL" id="PUIB01000017">
    <property type="protein sequence ID" value="PQO33700.1"/>
    <property type="molecule type" value="Genomic_DNA"/>
</dbReference>
<evidence type="ECO:0000256" key="3">
    <source>
        <dbReference type="ARBA" id="ARBA00022840"/>
    </source>
</evidence>
<name>A0A2S8FNX7_9BACT</name>
<evidence type="ECO:0000313" key="8">
    <source>
        <dbReference type="Proteomes" id="UP000239388"/>
    </source>
</evidence>
<keyword evidence="1" id="KW-0813">Transport</keyword>
<evidence type="ECO:0000256" key="5">
    <source>
        <dbReference type="ARBA" id="ARBA00037066"/>
    </source>
</evidence>
<organism evidence="7 8">
    <name type="scientific">Blastopirellula marina</name>
    <dbReference type="NCBI Taxonomy" id="124"/>
    <lineage>
        <taxon>Bacteria</taxon>
        <taxon>Pseudomonadati</taxon>
        <taxon>Planctomycetota</taxon>
        <taxon>Planctomycetia</taxon>
        <taxon>Pirellulales</taxon>
        <taxon>Pirellulaceae</taxon>
        <taxon>Blastopirellula</taxon>
    </lineage>
</organism>
<dbReference type="Proteomes" id="UP000239388">
    <property type="component" value="Unassembled WGS sequence"/>
</dbReference>
<dbReference type="PANTHER" id="PTHR42794:SF1">
    <property type="entry name" value="HEMIN IMPORT ATP-BINDING PROTEIN HMUV"/>
    <property type="match status" value="1"/>
</dbReference>
<sequence length="253" mass="28039">MILKTEQLSFYYGNQQVLHGIDFQIEPGITAIIGPNAVGKSTLMKCLCGILRGQGNVRLDGKLINAWTHEEISRRVSYLPQAFTTRAVLTVFETVLLGRLGHLGWHVSDEDIQIVDRLLEAMQLSELGQRWLNQLSGGQAQRVAIAQALARQPNVLLMDEPTSSLDLRQQVDVLTFIKKWTLENRIATVIAIHDLNLAAQFADNVCMLANGRVFGQGAPRELLTPEAIASVYGVTAHIVHENDRLFVHVLGSL</sequence>
<protein>
    <submittedName>
        <fullName evidence="7">ABC transporter ATP-binding protein</fullName>
    </submittedName>
</protein>
<evidence type="ECO:0000256" key="4">
    <source>
        <dbReference type="ARBA" id="ARBA00022967"/>
    </source>
</evidence>
<keyword evidence="2" id="KW-0547">Nucleotide-binding</keyword>
<dbReference type="OrthoDB" id="9787851at2"/>
<dbReference type="InterPro" id="IPR003439">
    <property type="entry name" value="ABC_transporter-like_ATP-bd"/>
</dbReference>
<reference evidence="7 8" key="1">
    <citation type="submission" date="2018-02" db="EMBL/GenBank/DDBJ databases">
        <title>Comparative genomes isolates from brazilian mangrove.</title>
        <authorList>
            <person name="Araujo J.E."/>
            <person name="Taketani R.G."/>
            <person name="Silva M.C.P."/>
            <person name="Loureco M.V."/>
            <person name="Andreote F.D."/>
        </authorList>
    </citation>
    <scope>NUCLEOTIDE SEQUENCE [LARGE SCALE GENOMIC DNA]</scope>
    <source>
        <strain evidence="7 8">NAP PRIS-MGV</strain>
    </source>
</reference>
<dbReference type="SMART" id="SM00382">
    <property type="entry name" value="AAA"/>
    <property type="match status" value="1"/>
</dbReference>
<dbReference type="PROSITE" id="PS50893">
    <property type="entry name" value="ABC_TRANSPORTER_2"/>
    <property type="match status" value="1"/>
</dbReference>
<dbReference type="Pfam" id="PF00005">
    <property type="entry name" value="ABC_tran"/>
    <property type="match status" value="1"/>
</dbReference>
<dbReference type="PROSITE" id="PS00211">
    <property type="entry name" value="ABC_TRANSPORTER_1"/>
    <property type="match status" value="1"/>
</dbReference>
<dbReference type="FunFam" id="3.40.50.300:FF:000134">
    <property type="entry name" value="Iron-enterobactin ABC transporter ATP-binding protein"/>
    <property type="match status" value="1"/>
</dbReference>
<feature type="domain" description="ABC transporter" evidence="6">
    <location>
        <begin position="3"/>
        <end position="235"/>
    </location>
</feature>
<dbReference type="Gene3D" id="3.40.50.300">
    <property type="entry name" value="P-loop containing nucleotide triphosphate hydrolases"/>
    <property type="match status" value="1"/>
</dbReference>
<dbReference type="CDD" id="cd03214">
    <property type="entry name" value="ABC_Iron-Siderophores_B12_Hemin"/>
    <property type="match status" value="1"/>
</dbReference>
<proteinExistence type="predicted"/>
<comment type="caution">
    <text evidence="7">The sequence shown here is derived from an EMBL/GenBank/DDBJ whole genome shotgun (WGS) entry which is preliminary data.</text>
</comment>
<dbReference type="AlphaFoldDB" id="A0A2S8FNX7"/>